<dbReference type="InterPro" id="IPR050471">
    <property type="entry name" value="AB_hydrolase"/>
</dbReference>
<sequence length="284" mass="30298">MSETVHSSSGTTGILAVAGATLHYRVQGSGPLLLIAQSGEGDADRTVDMVPHLADAFRVLTYDRRGLSRSRLEEPGRTTSLAEHAEDVHRLLAAVTDEPALMLGCSMGALIGLHVAARYPGQVGTLVAHEPVAPRLLPAELRGRHEAELAGLQELYRAGGLGGVFAEMARVVGIDPSRQDAEPGLTPQPIDDQRRVNFDYFIEHDLSAVIGDTLDPAELTRTQTRIIPAVGAGTPAGVFDHRCAMELADLLGAEIRTFPGGHNGNTTHPRAYAEELRSLLATTR</sequence>
<organism evidence="2">
    <name type="scientific">Streptomyces sp. R33</name>
    <dbReference type="NCBI Taxonomy" id="3238629"/>
    <lineage>
        <taxon>Bacteria</taxon>
        <taxon>Bacillati</taxon>
        <taxon>Actinomycetota</taxon>
        <taxon>Actinomycetes</taxon>
        <taxon>Kitasatosporales</taxon>
        <taxon>Streptomycetaceae</taxon>
        <taxon>Streptomyces</taxon>
    </lineage>
</organism>
<proteinExistence type="predicted"/>
<evidence type="ECO:0000259" key="1">
    <source>
        <dbReference type="Pfam" id="PF00561"/>
    </source>
</evidence>
<dbReference type="AlphaFoldDB" id="A0AB39YJM2"/>
<dbReference type="Gene3D" id="3.40.50.1820">
    <property type="entry name" value="alpha/beta hydrolase"/>
    <property type="match status" value="1"/>
</dbReference>
<name>A0AB39YJM2_9ACTN</name>
<dbReference type="GO" id="GO:0004806">
    <property type="term" value="F:triacylglycerol lipase activity"/>
    <property type="evidence" value="ECO:0007669"/>
    <property type="project" value="TreeGrafter"/>
</dbReference>
<dbReference type="RefSeq" id="WP_369780469.1">
    <property type="nucleotide sequence ID" value="NZ_CP165728.1"/>
</dbReference>
<feature type="domain" description="AB hydrolase-1" evidence="1">
    <location>
        <begin position="32"/>
        <end position="137"/>
    </location>
</feature>
<dbReference type="EMBL" id="CP165728">
    <property type="protein sequence ID" value="XDV69252.1"/>
    <property type="molecule type" value="Genomic_DNA"/>
</dbReference>
<dbReference type="GO" id="GO:0046503">
    <property type="term" value="P:glycerolipid catabolic process"/>
    <property type="evidence" value="ECO:0007669"/>
    <property type="project" value="TreeGrafter"/>
</dbReference>
<gene>
    <name evidence="2" type="ORF">AB5J51_40670</name>
</gene>
<keyword evidence="2" id="KW-0378">Hydrolase</keyword>
<evidence type="ECO:0000313" key="2">
    <source>
        <dbReference type="EMBL" id="XDV69252.1"/>
    </source>
</evidence>
<dbReference type="InterPro" id="IPR000073">
    <property type="entry name" value="AB_hydrolase_1"/>
</dbReference>
<keyword evidence="2" id="KW-0614">Plasmid</keyword>
<dbReference type="Pfam" id="PF00561">
    <property type="entry name" value="Abhydrolase_1"/>
    <property type="match status" value="1"/>
</dbReference>
<dbReference type="PANTHER" id="PTHR43433:SF5">
    <property type="entry name" value="AB HYDROLASE-1 DOMAIN-CONTAINING PROTEIN"/>
    <property type="match status" value="1"/>
</dbReference>
<protein>
    <submittedName>
        <fullName evidence="2">Alpha/beta fold hydrolase</fullName>
    </submittedName>
</protein>
<accession>A0AB39YJM2</accession>
<geneLocation type="plasmid" evidence="2">
    <name>unnamed1</name>
</geneLocation>
<dbReference type="PANTHER" id="PTHR43433">
    <property type="entry name" value="HYDROLASE, ALPHA/BETA FOLD FAMILY PROTEIN"/>
    <property type="match status" value="1"/>
</dbReference>
<dbReference type="SUPFAM" id="SSF53474">
    <property type="entry name" value="alpha/beta-Hydrolases"/>
    <property type="match status" value="1"/>
</dbReference>
<reference evidence="2" key="1">
    <citation type="submission" date="2024-08" db="EMBL/GenBank/DDBJ databases">
        <authorList>
            <person name="Yu S.T."/>
        </authorList>
    </citation>
    <scope>NUCLEOTIDE SEQUENCE</scope>
    <source>
        <strain evidence="2">R33</strain>
        <plasmid evidence="2">unnamed1</plasmid>
    </source>
</reference>
<dbReference type="InterPro" id="IPR029058">
    <property type="entry name" value="AB_hydrolase_fold"/>
</dbReference>